<comment type="subcellular location">
    <subcellularLocation>
        <location evidence="1">Cell outer membrane</location>
    </subcellularLocation>
</comment>
<dbReference type="PANTHER" id="PTHR34001">
    <property type="entry name" value="BLL7405 PROTEIN"/>
    <property type="match status" value="1"/>
</dbReference>
<evidence type="ECO:0000313" key="8">
    <source>
        <dbReference type="EMBL" id="MEM5502756.1"/>
    </source>
</evidence>
<organism evidence="8 9">
    <name type="scientific">Ahrensia kielensis</name>
    <dbReference type="NCBI Taxonomy" id="76980"/>
    <lineage>
        <taxon>Bacteria</taxon>
        <taxon>Pseudomonadati</taxon>
        <taxon>Pseudomonadota</taxon>
        <taxon>Alphaproteobacteria</taxon>
        <taxon>Hyphomicrobiales</taxon>
        <taxon>Ahrensiaceae</taxon>
        <taxon>Ahrensia</taxon>
    </lineage>
</organism>
<evidence type="ECO:0000313" key="9">
    <source>
        <dbReference type="Proteomes" id="UP001477870"/>
    </source>
</evidence>
<proteinExistence type="inferred from homology"/>
<evidence type="ECO:0000256" key="4">
    <source>
        <dbReference type="ARBA" id="ARBA00023237"/>
    </source>
</evidence>
<keyword evidence="2 6" id="KW-0732">Signal</keyword>
<evidence type="ECO:0000259" key="7">
    <source>
        <dbReference type="Pfam" id="PF13505"/>
    </source>
</evidence>
<comment type="similarity">
    <text evidence="5">Belongs to the Omp25/RopB family.</text>
</comment>
<dbReference type="SUPFAM" id="SSF56925">
    <property type="entry name" value="OMPA-like"/>
    <property type="match status" value="1"/>
</dbReference>
<name>A0ABU9T9E6_9HYPH</name>
<sequence>MHILKYGLLIAALSSGSAAAADSQSALADANFDQRWSWSGFNVGVIAGYGTQSDEQVPPGGGTPVATAEGDGDVYGAFIGYSHQVGNFVAGIEGSFQKYDTTFQDGSGVTIEDMWSVTARLGYAIDRFHGYAFVGGAMGNTTAPIPQLVGRDIGLVYGAGLDVAITNNLYAGVQYQHHDFDDFADLPVGVDINASMNTYTFRLGYKF</sequence>
<dbReference type="InterPro" id="IPR027385">
    <property type="entry name" value="Beta-barrel_OMP"/>
</dbReference>
<protein>
    <submittedName>
        <fullName evidence="8">Outer membrane beta-barrel protein</fullName>
    </submittedName>
</protein>
<keyword evidence="4" id="KW-0998">Cell outer membrane</keyword>
<dbReference type="RefSeq" id="WP_342848997.1">
    <property type="nucleotide sequence ID" value="NZ_JBBMQO010000008.1"/>
</dbReference>
<dbReference type="InterPro" id="IPR051692">
    <property type="entry name" value="OMP-like"/>
</dbReference>
<gene>
    <name evidence="8" type="ORF">WNY59_14280</name>
</gene>
<dbReference type="Pfam" id="PF13505">
    <property type="entry name" value="OMP_b-brl"/>
    <property type="match status" value="1"/>
</dbReference>
<feature type="domain" description="Outer membrane protein beta-barrel" evidence="7">
    <location>
        <begin position="9"/>
        <end position="207"/>
    </location>
</feature>
<evidence type="ECO:0000256" key="6">
    <source>
        <dbReference type="SAM" id="SignalP"/>
    </source>
</evidence>
<dbReference type="PANTHER" id="PTHR34001:SF3">
    <property type="entry name" value="BLL7405 PROTEIN"/>
    <property type="match status" value="1"/>
</dbReference>
<evidence type="ECO:0000256" key="3">
    <source>
        <dbReference type="ARBA" id="ARBA00023136"/>
    </source>
</evidence>
<dbReference type="InterPro" id="IPR011250">
    <property type="entry name" value="OMP/PagP_B-barrel"/>
</dbReference>
<dbReference type="Gene3D" id="2.40.160.20">
    <property type="match status" value="1"/>
</dbReference>
<reference evidence="8 9" key="1">
    <citation type="submission" date="2024-03" db="EMBL/GenBank/DDBJ databases">
        <title>Community enrichment and isolation of bacterial strains for fucoidan degradation.</title>
        <authorList>
            <person name="Sichert A."/>
        </authorList>
    </citation>
    <scope>NUCLEOTIDE SEQUENCE [LARGE SCALE GENOMIC DNA]</scope>
    <source>
        <strain evidence="8 9">AS62</strain>
    </source>
</reference>
<dbReference type="Proteomes" id="UP001477870">
    <property type="component" value="Unassembled WGS sequence"/>
</dbReference>
<accession>A0ABU9T9E6</accession>
<keyword evidence="3" id="KW-0472">Membrane</keyword>
<dbReference type="EMBL" id="JBBMQO010000008">
    <property type="protein sequence ID" value="MEM5502756.1"/>
    <property type="molecule type" value="Genomic_DNA"/>
</dbReference>
<comment type="caution">
    <text evidence="8">The sequence shown here is derived from an EMBL/GenBank/DDBJ whole genome shotgun (WGS) entry which is preliminary data.</text>
</comment>
<evidence type="ECO:0000256" key="1">
    <source>
        <dbReference type="ARBA" id="ARBA00004442"/>
    </source>
</evidence>
<feature type="signal peptide" evidence="6">
    <location>
        <begin position="1"/>
        <end position="20"/>
    </location>
</feature>
<feature type="chain" id="PRO_5046474183" evidence="6">
    <location>
        <begin position="21"/>
        <end position="207"/>
    </location>
</feature>
<evidence type="ECO:0000256" key="5">
    <source>
        <dbReference type="ARBA" id="ARBA00038306"/>
    </source>
</evidence>
<keyword evidence="9" id="KW-1185">Reference proteome</keyword>
<evidence type="ECO:0000256" key="2">
    <source>
        <dbReference type="ARBA" id="ARBA00022729"/>
    </source>
</evidence>